<dbReference type="InterPro" id="IPR030934">
    <property type="entry name" value="Intein_C"/>
</dbReference>
<keyword evidence="3" id="KW-0808">Transferase</keyword>
<protein>
    <recommendedName>
        <fullName evidence="7">DNA polymerase delta catalytic subunit</fullName>
        <ecNumber evidence="2">2.7.7.7</ecNumber>
    </recommendedName>
</protein>
<evidence type="ECO:0000256" key="7">
    <source>
        <dbReference type="ARBA" id="ARBA00024411"/>
    </source>
</evidence>
<evidence type="ECO:0000256" key="5">
    <source>
        <dbReference type="ARBA" id="ARBA00022932"/>
    </source>
</evidence>
<comment type="catalytic activity">
    <reaction evidence="8">
        <text>DNA(n) + a 2'-deoxyribonucleoside 5'-triphosphate = DNA(n+1) + diphosphate</text>
        <dbReference type="Rhea" id="RHEA:22508"/>
        <dbReference type="Rhea" id="RHEA-COMP:17339"/>
        <dbReference type="Rhea" id="RHEA-COMP:17340"/>
        <dbReference type="ChEBI" id="CHEBI:33019"/>
        <dbReference type="ChEBI" id="CHEBI:61560"/>
        <dbReference type="ChEBI" id="CHEBI:173112"/>
        <dbReference type="EC" id="2.7.7.7"/>
    </reaction>
</comment>
<evidence type="ECO:0000259" key="10">
    <source>
        <dbReference type="Pfam" id="PF03104"/>
    </source>
</evidence>
<reference evidence="11 12" key="1">
    <citation type="journal article" date="2017" name="Mol. Biol. Evol.">
        <title>The 4-celled Tetrabaena socialis nuclear genome reveals the essential components for genetic control of cell number at the origin of multicellularity in the volvocine lineage.</title>
        <authorList>
            <person name="Featherston J."/>
            <person name="Arakaki Y."/>
            <person name="Hanschen E.R."/>
            <person name="Ferris P.J."/>
            <person name="Michod R.E."/>
            <person name="Olson B.J.S.C."/>
            <person name="Nozaki H."/>
            <person name="Durand P.M."/>
        </authorList>
    </citation>
    <scope>NUCLEOTIDE SEQUENCE [LARGE SCALE GENOMIC DNA]</scope>
    <source>
        <strain evidence="11 12">NIES-571</strain>
    </source>
</reference>
<dbReference type="PROSITE" id="PS50818">
    <property type="entry name" value="INTEIN_C_TER"/>
    <property type="match status" value="1"/>
</dbReference>
<feature type="domain" description="DNA-directed DNA polymerase family B multifunctional" evidence="9">
    <location>
        <begin position="356"/>
        <end position="508"/>
    </location>
</feature>
<dbReference type="Gene3D" id="3.90.1600.10">
    <property type="entry name" value="Palm domain of DNA polymerase"/>
    <property type="match status" value="2"/>
</dbReference>
<dbReference type="InterPro" id="IPR043502">
    <property type="entry name" value="DNA/RNA_pol_sf"/>
</dbReference>
<evidence type="ECO:0000256" key="6">
    <source>
        <dbReference type="ARBA" id="ARBA00023125"/>
    </source>
</evidence>
<dbReference type="OrthoDB" id="546609at2759"/>
<keyword evidence="12" id="KW-1185">Reference proteome</keyword>
<dbReference type="AlphaFoldDB" id="A0A2J7ZIZ2"/>
<dbReference type="InterPro" id="IPR036844">
    <property type="entry name" value="Hint_dom_sf"/>
</dbReference>
<name>A0A2J7ZIZ2_9CHLO</name>
<dbReference type="InterPro" id="IPR042087">
    <property type="entry name" value="DNA_pol_B_thumb"/>
</dbReference>
<dbReference type="InterPro" id="IPR006172">
    <property type="entry name" value="DNA-dir_DNA_pol_B"/>
</dbReference>
<feature type="domain" description="DNA-directed DNA polymerase family B exonuclease" evidence="10">
    <location>
        <begin position="136"/>
        <end position="292"/>
    </location>
</feature>
<evidence type="ECO:0000256" key="4">
    <source>
        <dbReference type="ARBA" id="ARBA00022695"/>
    </source>
</evidence>
<dbReference type="PANTHER" id="PTHR10322:SF23">
    <property type="entry name" value="DNA POLYMERASE DELTA CATALYTIC SUBUNIT"/>
    <property type="match status" value="1"/>
</dbReference>
<dbReference type="SMART" id="SM00486">
    <property type="entry name" value="POLBc"/>
    <property type="match status" value="1"/>
</dbReference>
<dbReference type="Gene3D" id="1.10.132.60">
    <property type="entry name" value="DNA polymerase family B, C-terminal domain"/>
    <property type="match status" value="1"/>
</dbReference>
<evidence type="ECO:0000313" key="12">
    <source>
        <dbReference type="Proteomes" id="UP000236333"/>
    </source>
</evidence>
<dbReference type="GO" id="GO:0006287">
    <property type="term" value="P:base-excision repair, gap-filling"/>
    <property type="evidence" value="ECO:0007669"/>
    <property type="project" value="TreeGrafter"/>
</dbReference>
<dbReference type="EC" id="2.7.7.7" evidence="2"/>
<dbReference type="GO" id="GO:0003677">
    <property type="term" value="F:DNA binding"/>
    <property type="evidence" value="ECO:0007669"/>
    <property type="project" value="UniProtKB-KW"/>
</dbReference>
<dbReference type="InterPro" id="IPR006134">
    <property type="entry name" value="DNA-dir_DNA_pol_B_multi_dom"/>
</dbReference>
<dbReference type="GO" id="GO:0043625">
    <property type="term" value="C:delta DNA polymerase complex"/>
    <property type="evidence" value="ECO:0007669"/>
    <property type="project" value="TreeGrafter"/>
</dbReference>
<dbReference type="Gene3D" id="3.30.420.10">
    <property type="entry name" value="Ribonuclease H-like superfamily/Ribonuclease H"/>
    <property type="match status" value="1"/>
</dbReference>
<accession>A0A2J7ZIZ2</accession>
<dbReference type="Gene3D" id="2.170.16.10">
    <property type="entry name" value="Hedgehog/Intein (Hint) domain"/>
    <property type="match status" value="1"/>
</dbReference>
<dbReference type="Pfam" id="PF03104">
    <property type="entry name" value="DNA_pol_B_exo1"/>
    <property type="match status" value="1"/>
</dbReference>
<dbReference type="InterPro" id="IPR036397">
    <property type="entry name" value="RNaseH_sf"/>
</dbReference>
<dbReference type="PANTHER" id="PTHR10322">
    <property type="entry name" value="DNA POLYMERASE CATALYTIC SUBUNIT"/>
    <property type="match status" value="1"/>
</dbReference>
<comment type="similarity">
    <text evidence="1">Belongs to the DNA polymerase type-B family.</text>
</comment>
<evidence type="ECO:0000256" key="3">
    <source>
        <dbReference type="ARBA" id="ARBA00022679"/>
    </source>
</evidence>
<evidence type="ECO:0000313" key="11">
    <source>
        <dbReference type="EMBL" id="PNH00237.1"/>
    </source>
</evidence>
<sequence length="1255" mass="137552">MSFGTSWNKVTALNQRHDSAPFLLASFDIECNSSHGDFPTPKKDYSKLAMELKAAFVSLNANTSEYAVKGFLRRCLEHAFVGGGCGDIQGISRVHLRDPAAKLPAKLPLIIDDLYAGLVGKKSVPADPLKVLNAALPRVEGDAIIQIGVTFGIYGGPLVSTKDARHIFVLGGCTEVPGATVHVCSSERDLIVKWAAFVGAMDPDLLMGYNIIGFDMEYIKERAEELSCKTDLLRLTSRLRYVASLYREINLSSSALGDNFLRIIEMPGRVIMDLMKVVQRDHKLDSYKLDAVAEHFTGNKKNDVSPADIFRLQRGSDADRSIIAAYCVQDCELVLQLAWRLCLMANNIGMANVCTVPLSYIFMRGQGVKIFSLVAKQCKLDNFVVPTAARFSADVEDDGYEGAIVLEPQAGIYLEPVSVLDYASLYPSSMISENLSHDSIVMDPQYGSVPGVTYVDIAYDIYEGTGSSKVKVNTRTCRFAQGADGGKAVIPRILQDLIAQRKATRKMADHKRVTFGGGRIVVGPLSGSRITDAATGEVLDVTTADATSIEDAYTDFHKAVLDGLQAAYKVTANSLYGALGARSNPLYLKDLAACTTATGRSLILQAKAFVQKEFGARVIYGDSVAGYTPVLLRRGGTAVVYETIERMVGTGRWTPCLSEPGREGKDACELHGVEAWTEAGWTPVHRVIRHALAKGKAMVRVMTSMGVVDVTDDHSLLRPDGEPVTPRSLGVDDRLLHAPHPAWTSAGTTNISVQEACIMGMFMGCRCNLDETAKGFIYSYAMRTIQAYAELCADAYPNLGWQISGPDADGLYILSPNAPPFAEGPLGDLLDRFSSRLISCGSFVVPTVILASSSFRVKRAFLDGLQTSNPSYTAHSQLTAATLFALLDSLDLHGRVSVTRAGYQFTEQGILHEASTSAQVAALDYSAIEYVYDLTTGNNHFAAGIGKLIVHNTDSIFCIFKNEDQGAKLQGKAALRKSIQTGIAASAAFKVHLKPPHDLEYEKTFYPFIILSKKRYVGNLYEHDVDSFKQKSMGIVLKRRDNANIVKLIYGGIIDIILNRQDVPASVAFLRAQLTSLVDGASPLHDLVITKSLRANYKDPEKIAHQVLAKRMGDRDAGSRPQTNERIPFVYIVNTTKGVLQGDRIEHPSYVKDNGLQVDYRFYIEHQIMKPVIQLYAIVLEQLAGYNKPANYWVAKEKELRKTYGGDVAKAREKVAALREQEAQKLLFDRVLIDLDTENKGQNKITKFFARTSQT</sequence>
<keyword evidence="4" id="KW-0548">Nucleotidyltransferase</keyword>
<dbReference type="InterPro" id="IPR023211">
    <property type="entry name" value="DNA_pol_palm_dom_sf"/>
</dbReference>
<proteinExistence type="inferred from homology"/>
<dbReference type="PRINTS" id="PR00106">
    <property type="entry name" value="DNAPOLB"/>
</dbReference>
<dbReference type="InterPro" id="IPR006133">
    <property type="entry name" value="DNA-dir_DNA_pol_B_exonuc"/>
</dbReference>
<dbReference type="Gene3D" id="1.10.287.690">
    <property type="entry name" value="Helix hairpin bin"/>
    <property type="match status" value="1"/>
</dbReference>
<dbReference type="EMBL" id="PGGS01001578">
    <property type="protein sequence ID" value="PNH00237.1"/>
    <property type="molecule type" value="Genomic_DNA"/>
</dbReference>
<dbReference type="SUPFAM" id="SSF51294">
    <property type="entry name" value="Hedgehog/intein (Hint) domain"/>
    <property type="match status" value="1"/>
</dbReference>
<dbReference type="GO" id="GO:0000166">
    <property type="term" value="F:nucleotide binding"/>
    <property type="evidence" value="ECO:0007669"/>
    <property type="project" value="InterPro"/>
</dbReference>
<dbReference type="GO" id="GO:0003887">
    <property type="term" value="F:DNA-directed DNA polymerase activity"/>
    <property type="evidence" value="ECO:0007669"/>
    <property type="project" value="UniProtKB-KW"/>
</dbReference>
<dbReference type="GO" id="GO:0006297">
    <property type="term" value="P:nucleotide-excision repair, DNA gap filling"/>
    <property type="evidence" value="ECO:0007669"/>
    <property type="project" value="TreeGrafter"/>
</dbReference>
<gene>
    <name evidence="11" type="ORF">TSOC_013957</name>
</gene>
<dbReference type="GO" id="GO:0045004">
    <property type="term" value="P:DNA replication proofreading"/>
    <property type="evidence" value="ECO:0007669"/>
    <property type="project" value="TreeGrafter"/>
</dbReference>
<feature type="domain" description="DNA-directed DNA polymerase family B multifunctional" evidence="9">
    <location>
        <begin position="952"/>
        <end position="1176"/>
    </location>
</feature>
<feature type="domain" description="DNA-directed DNA polymerase family B multifunctional" evidence="9">
    <location>
        <begin position="549"/>
        <end position="622"/>
    </location>
</feature>
<dbReference type="GO" id="GO:0008296">
    <property type="term" value="F:3'-5'-DNA exonuclease activity"/>
    <property type="evidence" value="ECO:0007669"/>
    <property type="project" value="TreeGrafter"/>
</dbReference>
<evidence type="ECO:0000259" key="9">
    <source>
        <dbReference type="Pfam" id="PF00136"/>
    </source>
</evidence>
<keyword evidence="5" id="KW-0239">DNA-directed DNA polymerase</keyword>
<dbReference type="InterPro" id="IPR012337">
    <property type="entry name" value="RNaseH-like_sf"/>
</dbReference>
<evidence type="ECO:0000256" key="2">
    <source>
        <dbReference type="ARBA" id="ARBA00012417"/>
    </source>
</evidence>
<dbReference type="SUPFAM" id="SSF53098">
    <property type="entry name" value="Ribonuclease H-like"/>
    <property type="match status" value="1"/>
</dbReference>
<comment type="caution">
    <text evidence="11">The sequence shown here is derived from an EMBL/GenBank/DDBJ whole genome shotgun (WGS) entry which is preliminary data.</text>
</comment>
<evidence type="ECO:0000256" key="1">
    <source>
        <dbReference type="ARBA" id="ARBA00005755"/>
    </source>
</evidence>
<organism evidence="11 12">
    <name type="scientific">Tetrabaena socialis</name>
    <dbReference type="NCBI Taxonomy" id="47790"/>
    <lineage>
        <taxon>Eukaryota</taxon>
        <taxon>Viridiplantae</taxon>
        <taxon>Chlorophyta</taxon>
        <taxon>core chlorophytes</taxon>
        <taxon>Chlorophyceae</taxon>
        <taxon>CS clade</taxon>
        <taxon>Chlamydomonadales</taxon>
        <taxon>Tetrabaenaceae</taxon>
        <taxon>Tetrabaena</taxon>
    </lineage>
</organism>
<dbReference type="InterPro" id="IPR050240">
    <property type="entry name" value="DNA_pol_type-B"/>
</dbReference>
<dbReference type="Pfam" id="PF00136">
    <property type="entry name" value="DNA_pol_B"/>
    <property type="match status" value="3"/>
</dbReference>
<dbReference type="Proteomes" id="UP000236333">
    <property type="component" value="Unassembled WGS sequence"/>
</dbReference>
<evidence type="ECO:0000256" key="8">
    <source>
        <dbReference type="ARBA" id="ARBA00049244"/>
    </source>
</evidence>
<dbReference type="SUPFAM" id="SSF56672">
    <property type="entry name" value="DNA/RNA polymerases"/>
    <property type="match status" value="1"/>
</dbReference>
<keyword evidence="6" id="KW-0238">DNA-binding</keyword>